<feature type="coiled-coil region" evidence="1">
    <location>
        <begin position="1524"/>
        <end position="1586"/>
    </location>
</feature>
<sequence>MHSSGRPTDSAASEDAERKRKRTDGILGAAATGAAEKAPSTGLWAGATANGAQDDEQYVLEEEVTQIPGWAPSVSLEVRDHVETGEEDEEEMYSQRSKLLRFVDNEWKERGTGDAKILRHGGTGKCRFLMRQEKTAKIVANHYIIDQHPYCDLVHNAGNAKIWVWTALDWADEEQKVEKFALRFKTEELADEFAKTFNAAKSGEMASVGDAQDDDDWEKEELELGAQVKNFVEHEFHGSSHAECSTLSGDCCPTVAGKFLDCCSQAASLSTPAPSAEDAGAPKSACKMYLQAKGFESAEGLAKKLRRCEAETSRSFAPRPEADMPGVSDTTNLQCQYVSSLNARSSCCGWRPHFNWVVGTCEKNYRIPNASFCDGVPDCAREPKINYAAAYQFNGSHFVLQDSSTAGELSEAGVSGSYDARTGWESTKSRFRWEGGEGDWPTKYAPWGLGDSGPRGLTPPAALWVLSVDSFYYGTLYMLSQLTLNTQGVGEHANCWEWEFDAIEGLIGTVPRGHPLPGNINQLYVTATAQVSGCMPMPGTAAQDNGYARRFSQPQNFQSFCEQNPLAVGCRPWTSEGADIWHGGGYRGTDRFENAENTPYVFAVVLDHQGFWVYRWKPDVTGETGWPGISRTSAKRVLPKRPHRVSDSTGLQTNVKSDVREAVILIPSLPPEASCMRSLPEQVDWRWGAAALGSIAYEAGEYKMGDKLQGAQNWWAHFVDTGQLQDYPLSIAGVPSTEKEASRVCDRRDKFGKTCSCDATSQAEAEAYGAGALGEGPGLAALAAMQATSGWRCDGCRLQWSEQDLECNVCEIVRPGYESEVAAAKAEKESGKQSAVSAFLGTTQSSGSGNFAQSSSSTATGIVFGFGSAAPTASSAASAQPSPSIFGANPSSVSIFGGSTSTFDASCSSELFRGGFWLKTVLQLEMVEPENPDAADDEEEDDEDEDCVDDEGVQEHLKDAIHGTLKLKRLLSEDGDAFQNKGGSIKKRKTVERCGPAEQANVTHLLTKWGAEDDVLLRHVLEGLKLEELEALNTSGYLPDKFNAWKSCADLTAMHIAGMRERNTAGGGALDAISAFRFNWKLDGTTDPILRKLCHKDLRYVLTRYDGSKDLPALIQEAVDSDPDLASAEGAAVRAPGCTAVGRFHRLELIDPTADSAVFGDANLSFALNLARHRKALGHVGRVIATTFESLEVLRERYSEIDETIAVLEKHFAEVHHEVDCTRIAVHAEFKDLERSLGAVYYNFPHAGAVGGFFDGHPLVNWRHENLMRLFFRALRAYVKPGGVVKVASNQGAVGVRYSYIICSAAENEFRHVETVPFLQWSLHRYGRSYGDRRDTYRRPDEGEGYNVQRAEKDMVYTFKYEPSGRTLPPQDIRLPPTFKTIEACPDGAFEGMSGESRKNLAKQLYKRFMLECSGIHVGCAAAKGTATGFGGAASKGSSTTAMPEPLPGNPGSIPSPAVATPPPGGQDFAGCGQGVYSAYPCAQQFSLPHIQSCMAQLGMAGMMGGPGMCGYGGAGQSPEGSRVEALERSIKEMQEKLKDLRDSLDNERQERSKVEFRLQCAERRLQDEESRSNRAEARVAAVEAAAMKQEALVEGLRHQLERSQPTDDTRLVSALQKNLEEQLAPLRRGLEQKSSEEMRLLTKVVEQARDVDSNTGLKQRLEALEVRLDRMGLDMPVMTIRPPPERTSYFQALQVQQSGRRLANGCEVDMSVATRLFQFQ</sequence>
<keyword evidence="4" id="KW-0436">Ligase</keyword>
<dbReference type="PANTHER" id="PTHR23138">
    <property type="entry name" value="RAN BINDING PROTEIN"/>
    <property type="match status" value="1"/>
</dbReference>
<name>A0A1Q9CDU2_SYMMI</name>
<feature type="region of interest" description="Disordered" evidence="2">
    <location>
        <begin position="1"/>
        <end position="49"/>
    </location>
</feature>
<dbReference type="SUPFAM" id="SSF50729">
    <property type="entry name" value="PH domain-like"/>
    <property type="match status" value="1"/>
</dbReference>
<feature type="domain" description="RanBD1" evidence="3">
    <location>
        <begin position="69"/>
        <end position="206"/>
    </location>
</feature>
<dbReference type="Gene3D" id="2.30.29.30">
    <property type="entry name" value="Pleckstrin-homology domain (PH domain)/Phosphotyrosine-binding domain (PTB)"/>
    <property type="match status" value="1"/>
</dbReference>
<dbReference type="InterPro" id="IPR011993">
    <property type="entry name" value="PH-like_dom_sf"/>
</dbReference>
<dbReference type="InterPro" id="IPR045255">
    <property type="entry name" value="RanBP1-like"/>
</dbReference>
<dbReference type="GO" id="GO:0070042">
    <property type="term" value="F:rRNA (uridine-N3-)-methyltransferase activity"/>
    <property type="evidence" value="ECO:0007669"/>
    <property type="project" value="InterPro"/>
</dbReference>
<evidence type="ECO:0000256" key="1">
    <source>
        <dbReference type="SAM" id="Coils"/>
    </source>
</evidence>
<dbReference type="Proteomes" id="UP000186817">
    <property type="component" value="Unassembled WGS sequence"/>
</dbReference>
<comment type="caution">
    <text evidence="4">The sequence shown here is derived from an EMBL/GenBank/DDBJ whole genome shotgun (WGS) entry which is preliminary data.</text>
</comment>
<proteinExistence type="predicted"/>
<protein>
    <submittedName>
        <fullName evidence="4">E3 SUMO-protein ligase RanBP2</fullName>
    </submittedName>
</protein>
<feature type="compositionally biased region" description="Polar residues" evidence="2">
    <location>
        <begin position="1"/>
        <end position="11"/>
    </location>
</feature>
<dbReference type="InterPro" id="IPR019446">
    <property type="entry name" value="BMT5-like"/>
</dbReference>
<feature type="compositionally biased region" description="Low complexity" evidence="2">
    <location>
        <begin position="29"/>
        <end position="38"/>
    </location>
</feature>
<dbReference type="PROSITE" id="PS50196">
    <property type="entry name" value="RANBD1"/>
    <property type="match status" value="1"/>
</dbReference>
<keyword evidence="1" id="KW-0175">Coiled coil</keyword>
<gene>
    <name evidence="4" type="primary">Ranbp2</name>
    <name evidence="4" type="ORF">AK812_SmicGene38383</name>
</gene>
<dbReference type="PANTHER" id="PTHR23138:SF87">
    <property type="entry name" value="E3 SUMO-PROTEIN LIGASE RANBP2"/>
    <property type="match status" value="1"/>
</dbReference>
<dbReference type="GO" id="GO:0005096">
    <property type="term" value="F:GTPase activator activity"/>
    <property type="evidence" value="ECO:0007669"/>
    <property type="project" value="TreeGrafter"/>
</dbReference>
<dbReference type="Pfam" id="PF00638">
    <property type="entry name" value="Ran_BP1"/>
    <property type="match status" value="1"/>
</dbReference>
<dbReference type="GO" id="GO:0070475">
    <property type="term" value="P:rRNA base methylation"/>
    <property type="evidence" value="ECO:0007669"/>
    <property type="project" value="InterPro"/>
</dbReference>
<dbReference type="GO" id="GO:0005737">
    <property type="term" value="C:cytoplasm"/>
    <property type="evidence" value="ECO:0007669"/>
    <property type="project" value="TreeGrafter"/>
</dbReference>
<dbReference type="EMBL" id="LSRX01001311">
    <property type="protein sequence ID" value="OLP81113.1"/>
    <property type="molecule type" value="Genomic_DNA"/>
</dbReference>
<keyword evidence="5" id="KW-1185">Reference proteome</keyword>
<evidence type="ECO:0000313" key="5">
    <source>
        <dbReference type="Proteomes" id="UP000186817"/>
    </source>
</evidence>
<dbReference type="InterPro" id="IPR000156">
    <property type="entry name" value="Ran_bind_dom"/>
</dbReference>
<dbReference type="SMART" id="SM00160">
    <property type="entry name" value="RanBD"/>
    <property type="match status" value="1"/>
</dbReference>
<accession>A0A1Q9CDU2</accession>
<dbReference type="OrthoDB" id="273345at2759"/>
<dbReference type="GO" id="GO:0005643">
    <property type="term" value="C:nuclear pore"/>
    <property type="evidence" value="ECO:0007669"/>
    <property type="project" value="TreeGrafter"/>
</dbReference>
<dbReference type="GO" id="GO:0016874">
    <property type="term" value="F:ligase activity"/>
    <property type="evidence" value="ECO:0007669"/>
    <property type="project" value="UniProtKB-KW"/>
</dbReference>
<reference evidence="4 5" key="1">
    <citation type="submission" date="2016-02" db="EMBL/GenBank/DDBJ databases">
        <title>Genome analysis of coral dinoflagellate symbionts highlights evolutionary adaptations to a symbiotic lifestyle.</title>
        <authorList>
            <person name="Aranda M."/>
            <person name="Li Y."/>
            <person name="Liew Y.J."/>
            <person name="Baumgarten S."/>
            <person name="Simakov O."/>
            <person name="Wilson M."/>
            <person name="Piel J."/>
            <person name="Ashoor H."/>
            <person name="Bougouffa S."/>
            <person name="Bajic V.B."/>
            <person name="Ryu T."/>
            <person name="Ravasi T."/>
            <person name="Bayer T."/>
            <person name="Micklem G."/>
            <person name="Kim H."/>
            <person name="Bhak J."/>
            <person name="Lajeunesse T.C."/>
            <person name="Voolstra C.R."/>
        </authorList>
    </citation>
    <scope>NUCLEOTIDE SEQUENCE [LARGE SCALE GENOMIC DNA]</scope>
    <source>
        <strain evidence="4 5">CCMP2467</strain>
    </source>
</reference>
<dbReference type="Pfam" id="PF10354">
    <property type="entry name" value="BMT5-like"/>
    <property type="match status" value="1"/>
</dbReference>
<evidence type="ECO:0000256" key="2">
    <source>
        <dbReference type="SAM" id="MobiDB-lite"/>
    </source>
</evidence>
<evidence type="ECO:0000259" key="3">
    <source>
        <dbReference type="PROSITE" id="PS50196"/>
    </source>
</evidence>
<evidence type="ECO:0000313" key="4">
    <source>
        <dbReference type="EMBL" id="OLP81113.1"/>
    </source>
</evidence>
<organism evidence="4 5">
    <name type="scientific">Symbiodinium microadriaticum</name>
    <name type="common">Dinoflagellate</name>
    <name type="synonym">Zooxanthella microadriatica</name>
    <dbReference type="NCBI Taxonomy" id="2951"/>
    <lineage>
        <taxon>Eukaryota</taxon>
        <taxon>Sar</taxon>
        <taxon>Alveolata</taxon>
        <taxon>Dinophyceae</taxon>
        <taxon>Suessiales</taxon>
        <taxon>Symbiodiniaceae</taxon>
        <taxon>Symbiodinium</taxon>
    </lineage>
</organism>